<name>A0A8B6EXG6_MYTGA</name>
<sequence length="82" mass="9029">MLTPYRGSEGLNQLIMKQGHILFVVGLLMVLCGTCSACLCGDHGGQCGRIFCPTAFGFYKDYRQHADCHYAEFCCLPRNSGC</sequence>
<evidence type="ECO:0000256" key="1">
    <source>
        <dbReference type="SAM" id="Phobius"/>
    </source>
</evidence>
<dbReference type="Proteomes" id="UP000596742">
    <property type="component" value="Unassembled WGS sequence"/>
</dbReference>
<evidence type="ECO:0000313" key="2">
    <source>
        <dbReference type="EMBL" id="VDI41490.1"/>
    </source>
</evidence>
<evidence type="ECO:0000313" key="3">
    <source>
        <dbReference type="Proteomes" id="UP000596742"/>
    </source>
</evidence>
<dbReference type="AlphaFoldDB" id="A0A8B6EXG6"/>
<protein>
    <submittedName>
        <fullName evidence="2">Uncharacterized protein</fullName>
    </submittedName>
</protein>
<dbReference type="EMBL" id="UYJE01005904">
    <property type="protein sequence ID" value="VDI41490.1"/>
    <property type="molecule type" value="Genomic_DNA"/>
</dbReference>
<gene>
    <name evidence="2" type="ORF">MGAL_10B041786</name>
</gene>
<accession>A0A8B6EXG6</accession>
<feature type="transmembrane region" description="Helical" evidence="1">
    <location>
        <begin position="20"/>
        <end position="40"/>
    </location>
</feature>
<reference evidence="2" key="1">
    <citation type="submission" date="2018-11" db="EMBL/GenBank/DDBJ databases">
        <authorList>
            <person name="Alioto T."/>
            <person name="Alioto T."/>
        </authorList>
    </citation>
    <scope>NUCLEOTIDE SEQUENCE</scope>
</reference>
<keyword evidence="3" id="KW-1185">Reference proteome</keyword>
<proteinExistence type="predicted"/>
<keyword evidence="1" id="KW-0812">Transmembrane</keyword>
<keyword evidence="1" id="KW-1133">Transmembrane helix</keyword>
<comment type="caution">
    <text evidence="2">The sequence shown here is derived from an EMBL/GenBank/DDBJ whole genome shotgun (WGS) entry which is preliminary data.</text>
</comment>
<keyword evidence="1" id="KW-0472">Membrane</keyword>
<organism evidence="2 3">
    <name type="scientific">Mytilus galloprovincialis</name>
    <name type="common">Mediterranean mussel</name>
    <dbReference type="NCBI Taxonomy" id="29158"/>
    <lineage>
        <taxon>Eukaryota</taxon>
        <taxon>Metazoa</taxon>
        <taxon>Spiralia</taxon>
        <taxon>Lophotrochozoa</taxon>
        <taxon>Mollusca</taxon>
        <taxon>Bivalvia</taxon>
        <taxon>Autobranchia</taxon>
        <taxon>Pteriomorphia</taxon>
        <taxon>Mytilida</taxon>
        <taxon>Mytiloidea</taxon>
        <taxon>Mytilidae</taxon>
        <taxon>Mytilinae</taxon>
        <taxon>Mytilus</taxon>
    </lineage>
</organism>